<dbReference type="GO" id="GO:0046872">
    <property type="term" value="F:metal ion binding"/>
    <property type="evidence" value="ECO:0007669"/>
    <property type="project" value="UniProtKB-KW"/>
</dbReference>
<dbReference type="PANTHER" id="PTHR12147:SF26">
    <property type="entry name" value="PEPTIDASE M28 DOMAIN-CONTAINING PROTEIN"/>
    <property type="match status" value="1"/>
</dbReference>
<feature type="domain" description="Peptidase M28" evidence="9">
    <location>
        <begin position="249"/>
        <end position="446"/>
    </location>
</feature>
<feature type="signal peptide" evidence="7">
    <location>
        <begin position="1"/>
        <end position="19"/>
    </location>
</feature>
<dbReference type="OrthoDB" id="10013407at2759"/>
<dbReference type="InterPro" id="IPR046450">
    <property type="entry name" value="PA_dom_sf"/>
</dbReference>
<evidence type="ECO:0000313" key="11">
    <source>
        <dbReference type="Proteomes" id="UP000029964"/>
    </source>
</evidence>
<evidence type="ECO:0000313" key="10">
    <source>
        <dbReference type="EMBL" id="KFH45436.1"/>
    </source>
</evidence>
<dbReference type="Proteomes" id="UP000029964">
    <property type="component" value="Unassembled WGS sequence"/>
</dbReference>
<evidence type="ECO:0000256" key="5">
    <source>
        <dbReference type="ARBA" id="ARBA00022801"/>
    </source>
</evidence>
<dbReference type="GO" id="GO:0004177">
    <property type="term" value="F:aminopeptidase activity"/>
    <property type="evidence" value="ECO:0007669"/>
    <property type="project" value="UniProtKB-KW"/>
</dbReference>
<comment type="similarity">
    <text evidence="2">Belongs to the peptidase M28 family. M28B subfamily.</text>
</comment>
<sequence length="496" mass="53756">MKFPSIAAVLSLASATASATSTPGWKPRMSSRRIQADIKTRNLWEHLDKLDEIAFKHGNGNRAFGLPGYAASVDYIWSHVGNATGATAWKQDFPAWFSQVQSISLKVDGEETYVHGLSYSPSTSEEGLTAELVLGPEGEAGCSADNYDGIDVEGKIVLTQRFRCPTGGTLAGRVLPAAQRGAAAVIIYSDVSTKPTAGSLGEVALDKYVPAGYIYQKDGEAIKERLEAGEKIEAYFQQTQTVEERITQNVFVETEEGDPNNVIMLGAHLDSVQAGPGINDDGSGTSLILEVFKAAQKYRFKNKLRFAWWGAEENGLLGSEHYCSTLEVEEINNLLAYLNFDMVSRGYFGVSDNDGSVHGSVAPAGSEVIQKIYLEHFASKGLETHPTILTNGSDYASFWQILNKPFGFLHTGTGTEQDDCYHQACDTLSNPDPKTITANAKAAAHMVSILSMEGHKLIPKTPINSTMSLPNPESRTLDIEELLALGERHLGCGHDL</sequence>
<comment type="cofactor">
    <cofactor evidence="1">
        <name>Zn(2+)</name>
        <dbReference type="ChEBI" id="CHEBI:29105"/>
    </cofactor>
</comment>
<reference evidence="11" key="1">
    <citation type="journal article" date="2014" name="Genome Announc.">
        <title>Genome sequence and annotation of Acremonium chrysogenum, producer of the beta-lactam antibiotic cephalosporin C.</title>
        <authorList>
            <person name="Terfehr D."/>
            <person name="Dahlmann T.A."/>
            <person name="Specht T."/>
            <person name="Zadra I."/>
            <person name="Kuernsteiner H."/>
            <person name="Kueck U."/>
        </authorList>
    </citation>
    <scope>NUCLEOTIDE SEQUENCE [LARGE SCALE GENOMIC DNA]</scope>
    <source>
        <strain evidence="11">ATCC 11550 / CBS 779.69 / DSM 880 / IAM 14645 / JCM 23072 / IMI 49137</strain>
    </source>
</reference>
<keyword evidence="11" id="KW-1185">Reference proteome</keyword>
<evidence type="ECO:0000256" key="4">
    <source>
        <dbReference type="ARBA" id="ARBA00022723"/>
    </source>
</evidence>
<dbReference type="STRING" id="857340.A0A086T7V4"/>
<feature type="domain" description="PA" evidence="8">
    <location>
        <begin position="129"/>
        <end position="222"/>
    </location>
</feature>
<comment type="caution">
    <text evidence="10">The sequence shown here is derived from an EMBL/GenBank/DDBJ whole genome shotgun (WGS) entry which is preliminary data.</text>
</comment>
<keyword evidence="10" id="KW-0031">Aminopeptidase</keyword>
<evidence type="ECO:0000256" key="7">
    <source>
        <dbReference type="RuleBase" id="RU361240"/>
    </source>
</evidence>
<dbReference type="AlphaFoldDB" id="A0A086T7V4"/>
<dbReference type="PANTHER" id="PTHR12147">
    <property type="entry name" value="METALLOPEPTIDASE M28 FAMILY MEMBER"/>
    <property type="match status" value="1"/>
</dbReference>
<dbReference type="GO" id="GO:0006508">
    <property type="term" value="P:proteolysis"/>
    <property type="evidence" value="ECO:0007669"/>
    <property type="project" value="UniProtKB-KW"/>
</dbReference>
<organism evidence="10 11">
    <name type="scientific">Hapsidospora chrysogenum (strain ATCC 11550 / CBS 779.69 / DSM 880 / IAM 14645 / JCM 23072 / IMI 49137)</name>
    <name type="common">Acremonium chrysogenum</name>
    <dbReference type="NCBI Taxonomy" id="857340"/>
    <lineage>
        <taxon>Eukaryota</taxon>
        <taxon>Fungi</taxon>
        <taxon>Dikarya</taxon>
        <taxon>Ascomycota</taxon>
        <taxon>Pezizomycotina</taxon>
        <taxon>Sordariomycetes</taxon>
        <taxon>Hypocreomycetidae</taxon>
        <taxon>Hypocreales</taxon>
        <taxon>Bionectriaceae</taxon>
        <taxon>Hapsidospora</taxon>
    </lineage>
</organism>
<dbReference type="InterPro" id="IPR045175">
    <property type="entry name" value="M28_fam"/>
</dbReference>
<evidence type="ECO:0000259" key="8">
    <source>
        <dbReference type="Pfam" id="PF02225"/>
    </source>
</evidence>
<evidence type="ECO:0000256" key="2">
    <source>
        <dbReference type="ARBA" id="ARBA00005634"/>
    </source>
</evidence>
<keyword evidence="6 7" id="KW-0862">Zinc</keyword>
<evidence type="ECO:0000256" key="1">
    <source>
        <dbReference type="ARBA" id="ARBA00001947"/>
    </source>
</evidence>
<dbReference type="Gene3D" id="3.40.630.10">
    <property type="entry name" value="Zn peptidases"/>
    <property type="match status" value="1"/>
</dbReference>
<protein>
    <recommendedName>
        <fullName evidence="7">Peptide hydrolase</fullName>
        <ecNumber evidence="7">3.4.-.-</ecNumber>
    </recommendedName>
</protein>
<dbReference type="EMBL" id="JPKY01000032">
    <property type="protein sequence ID" value="KFH45436.1"/>
    <property type="molecule type" value="Genomic_DNA"/>
</dbReference>
<dbReference type="EC" id="3.4.-.-" evidence="7"/>
<accession>A0A086T7V4</accession>
<dbReference type="InterPro" id="IPR003137">
    <property type="entry name" value="PA_domain"/>
</dbReference>
<keyword evidence="3 7" id="KW-0645">Protease</keyword>
<evidence type="ECO:0000256" key="6">
    <source>
        <dbReference type="ARBA" id="ARBA00022833"/>
    </source>
</evidence>
<proteinExistence type="inferred from homology"/>
<evidence type="ECO:0000256" key="3">
    <source>
        <dbReference type="ARBA" id="ARBA00022670"/>
    </source>
</evidence>
<dbReference type="Pfam" id="PF04389">
    <property type="entry name" value="Peptidase_M28"/>
    <property type="match status" value="1"/>
</dbReference>
<dbReference type="SUPFAM" id="SSF53187">
    <property type="entry name" value="Zn-dependent exopeptidases"/>
    <property type="match status" value="1"/>
</dbReference>
<dbReference type="GO" id="GO:0008235">
    <property type="term" value="F:metalloexopeptidase activity"/>
    <property type="evidence" value="ECO:0007669"/>
    <property type="project" value="InterPro"/>
</dbReference>
<keyword evidence="4 7" id="KW-0479">Metal-binding</keyword>
<dbReference type="SUPFAM" id="SSF52025">
    <property type="entry name" value="PA domain"/>
    <property type="match status" value="1"/>
</dbReference>
<dbReference type="HOGENOM" id="CLU_024336_1_1_1"/>
<dbReference type="Gene3D" id="3.50.30.30">
    <property type="match status" value="1"/>
</dbReference>
<evidence type="ECO:0000259" key="9">
    <source>
        <dbReference type="Pfam" id="PF04389"/>
    </source>
</evidence>
<dbReference type="Pfam" id="PF02225">
    <property type="entry name" value="PA"/>
    <property type="match status" value="1"/>
</dbReference>
<feature type="chain" id="PRO_5005106283" description="Peptide hydrolase" evidence="7">
    <location>
        <begin position="20"/>
        <end position="496"/>
    </location>
</feature>
<name>A0A086T7V4_HAPC1</name>
<keyword evidence="5 7" id="KW-0378">Hydrolase</keyword>
<keyword evidence="7" id="KW-0732">Signal</keyword>
<dbReference type="InterPro" id="IPR007484">
    <property type="entry name" value="Peptidase_M28"/>
</dbReference>
<dbReference type="CDD" id="cd04816">
    <property type="entry name" value="PA_SaNapH_like"/>
    <property type="match status" value="1"/>
</dbReference>
<gene>
    <name evidence="10" type="ORF">ACRE_037610</name>
</gene>